<evidence type="ECO:0000256" key="4">
    <source>
        <dbReference type="ARBA" id="ARBA00022691"/>
    </source>
</evidence>
<dbReference type="PROSITE" id="PS01153">
    <property type="entry name" value="NOL1_NOP2_SUN"/>
    <property type="match status" value="1"/>
</dbReference>
<keyword evidence="4 6" id="KW-0949">S-adenosyl-L-methionine</keyword>
<dbReference type="Gene3D" id="3.40.50.150">
    <property type="entry name" value="Vaccinia Virus protein VP39"/>
    <property type="match status" value="1"/>
</dbReference>
<dbReference type="Pfam" id="PF01189">
    <property type="entry name" value="Methyltr_RsmB-F"/>
    <property type="match status" value="1"/>
</dbReference>
<reference evidence="8 9" key="1">
    <citation type="submission" date="2019-03" db="EMBL/GenBank/DDBJ databases">
        <title>Genome sequence of Thiobacillaceae bacterium LSR1, a sulfur-oxidizing bacterium isolated from freshwater sediment.</title>
        <authorList>
            <person name="Li S."/>
        </authorList>
    </citation>
    <scope>NUCLEOTIDE SEQUENCE [LARGE SCALE GENOMIC DNA]</scope>
    <source>
        <strain evidence="8 9">LSR1</strain>
    </source>
</reference>
<dbReference type="Pfam" id="PF22458">
    <property type="entry name" value="RsmF-B_ferredox"/>
    <property type="match status" value="1"/>
</dbReference>
<gene>
    <name evidence="8" type="ORF">EZJ19_13055</name>
</gene>
<dbReference type="PROSITE" id="PS51686">
    <property type="entry name" value="SAM_MT_RSMB_NOP"/>
    <property type="match status" value="1"/>
</dbReference>
<evidence type="ECO:0000256" key="1">
    <source>
        <dbReference type="ARBA" id="ARBA00007494"/>
    </source>
</evidence>
<comment type="similarity">
    <text evidence="1 6">Belongs to the class I-like SAM-binding methyltransferase superfamily. RsmB/NOP family.</text>
</comment>
<dbReference type="PANTHER" id="PTHR22807">
    <property type="entry name" value="NOP2 YEAST -RELATED NOL1/NOP2/FMU SUN DOMAIN-CONTAINING"/>
    <property type="match status" value="1"/>
</dbReference>
<dbReference type="GO" id="GO:0001510">
    <property type="term" value="P:RNA methylation"/>
    <property type="evidence" value="ECO:0007669"/>
    <property type="project" value="InterPro"/>
</dbReference>
<comment type="caution">
    <text evidence="6">Lacks conserved residue(s) required for the propagation of feature annotation.</text>
</comment>
<dbReference type="EMBL" id="SJZB01000045">
    <property type="protein sequence ID" value="TCJ12298.1"/>
    <property type="molecule type" value="Genomic_DNA"/>
</dbReference>
<dbReference type="PRINTS" id="PR02008">
    <property type="entry name" value="RCMTFAMILY"/>
</dbReference>
<evidence type="ECO:0000256" key="5">
    <source>
        <dbReference type="ARBA" id="ARBA00022884"/>
    </source>
</evidence>
<name>A0A4R1B761_9PROT</name>
<dbReference type="PANTHER" id="PTHR22807:SF53">
    <property type="entry name" value="RIBOSOMAL RNA SMALL SUBUNIT METHYLTRANSFERASE B-RELATED"/>
    <property type="match status" value="1"/>
</dbReference>
<comment type="caution">
    <text evidence="8">The sequence shown here is derived from an EMBL/GenBank/DDBJ whole genome shotgun (WGS) entry which is preliminary data.</text>
</comment>
<keyword evidence="9" id="KW-1185">Reference proteome</keyword>
<feature type="binding site" evidence="6">
    <location>
        <position position="296"/>
    </location>
    <ligand>
        <name>S-adenosyl-L-methionine</name>
        <dbReference type="ChEBI" id="CHEBI:59789"/>
    </ligand>
</feature>
<feature type="active site" description="Nucleophile" evidence="6">
    <location>
        <position position="349"/>
    </location>
</feature>
<accession>A0A4R1B761</accession>
<keyword evidence="5 6" id="KW-0694">RNA-binding</keyword>
<organism evidence="8 9">
    <name type="scientific">Parasulfuritortus cantonensis</name>
    <dbReference type="NCBI Taxonomy" id="2528202"/>
    <lineage>
        <taxon>Bacteria</taxon>
        <taxon>Pseudomonadati</taxon>
        <taxon>Pseudomonadota</taxon>
        <taxon>Betaproteobacteria</taxon>
        <taxon>Nitrosomonadales</taxon>
        <taxon>Thiobacillaceae</taxon>
        <taxon>Parasulfuritortus</taxon>
    </lineage>
</organism>
<evidence type="ECO:0000256" key="6">
    <source>
        <dbReference type="PROSITE-ProRule" id="PRU01023"/>
    </source>
</evidence>
<dbReference type="InterPro" id="IPR054728">
    <property type="entry name" value="RsmB-like_ferredoxin"/>
</dbReference>
<dbReference type="AlphaFoldDB" id="A0A4R1B761"/>
<dbReference type="OrthoDB" id="9810297at2"/>
<dbReference type="SUPFAM" id="SSF53335">
    <property type="entry name" value="S-adenosyl-L-methionine-dependent methyltransferases"/>
    <property type="match status" value="1"/>
</dbReference>
<dbReference type="RefSeq" id="WP_131448341.1">
    <property type="nucleotide sequence ID" value="NZ_SJZB01000045.1"/>
</dbReference>
<dbReference type="InterPro" id="IPR001678">
    <property type="entry name" value="MeTrfase_RsmB-F_NOP2_dom"/>
</dbReference>
<proteinExistence type="inferred from homology"/>
<keyword evidence="2 6" id="KW-0489">Methyltransferase</keyword>
<dbReference type="InterPro" id="IPR018314">
    <property type="entry name" value="RsmB/NOL1/NOP2-like_CS"/>
</dbReference>
<evidence type="ECO:0000256" key="2">
    <source>
        <dbReference type="ARBA" id="ARBA00022603"/>
    </source>
</evidence>
<dbReference type="InterPro" id="IPR029063">
    <property type="entry name" value="SAM-dependent_MTases_sf"/>
</dbReference>
<keyword evidence="3 6" id="KW-0808">Transferase</keyword>
<feature type="binding site" evidence="6">
    <location>
        <position position="277"/>
    </location>
    <ligand>
        <name>S-adenosyl-L-methionine</name>
        <dbReference type="ChEBI" id="CHEBI:59789"/>
    </ligand>
</feature>
<dbReference type="GO" id="GO:0008173">
    <property type="term" value="F:RNA methyltransferase activity"/>
    <property type="evidence" value="ECO:0007669"/>
    <property type="project" value="InterPro"/>
</dbReference>
<dbReference type="CDD" id="cd02440">
    <property type="entry name" value="AdoMet_MTases"/>
    <property type="match status" value="1"/>
</dbReference>
<evidence type="ECO:0000256" key="3">
    <source>
        <dbReference type="ARBA" id="ARBA00022679"/>
    </source>
</evidence>
<dbReference type="GO" id="GO:0003723">
    <property type="term" value="F:RNA binding"/>
    <property type="evidence" value="ECO:0007669"/>
    <property type="project" value="UniProtKB-UniRule"/>
</dbReference>
<dbReference type="InterPro" id="IPR049560">
    <property type="entry name" value="MeTrfase_RsmB-F_NOP2_cat"/>
</dbReference>
<dbReference type="Proteomes" id="UP000295443">
    <property type="component" value="Unassembled WGS sequence"/>
</dbReference>
<feature type="binding site" evidence="6">
    <location>
        <position position="249"/>
    </location>
    <ligand>
        <name>S-adenosyl-L-methionine</name>
        <dbReference type="ChEBI" id="CHEBI:59789"/>
    </ligand>
</feature>
<protein>
    <submittedName>
        <fullName evidence="8">RsmB/NOP family class I SAM-dependent RNA methyltransferase</fullName>
    </submittedName>
</protein>
<evidence type="ECO:0000259" key="7">
    <source>
        <dbReference type="PROSITE" id="PS51686"/>
    </source>
</evidence>
<feature type="domain" description="SAM-dependent MTase RsmB/NOP-type" evidence="7">
    <location>
        <begin position="135"/>
        <end position="412"/>
    </location>
</feature>
<sequence>MTPALLDTAAAALADLLAFTQPADAVLSAFFRKRPKLGGRERAFVAESVYGVIRRLRSLERLTEGRQPRRLLLAWLARHGGHTLREFEAAVGQGELEWLKTIKAARLDDAPAAVRLDLPDWLHERLAATYGEHLETLMAAMNRPAALDLRVARMSREAVLENLAADGIEGTPTPYSPWGVRLKGKPSLSKEPMYQDGVIEVQDEGSQLLALLTGAKRGEMVCDFCAGAGGKTLALGAMMKSTGRLYAFDVAEKRLANLKPRLARSQLSNVHPQLLADENDTKVKRLAGKFDRVLVDAPCSGLGTLRRNPDLKWRQSPESVAELTAKQAAILASAARLAKPGGRLVYATCSLLPEENEAVVEAFLASHPEFDLKPAGSVLAEQGVALAMADYLRLDPSAHGTDGFFAAVLEKR</sequence>
<evidence type="ECO:0000313" key="9">
    <source>
        <dbReference type="Proteomes" id="UP000295443"/>
    </source>
</evidence>
<dbReference type="InterPro" id="IPR023267">
    <property type="entry name" value="RCMT"/>
</dbReference>
<evidence type="ECO:0000313" key="8">
    <source>
        <dbReference type="EMBL" id="TCJ12298.1"/>
    </source>
</evidence>